<dbReference type="RefSeq" id="WP_340358625.1">
    <property type="nucleotide sequence ID" value="NZ_JBBKZU010000008.1"/>
</dbReference>
<comment type="caution">
    <text evidence="1">The sequence shown here is derived from an EMBL/GenBank/DDBJ whole genome shotgun (WGS) entry which is preliminary data.</text>
</comment>
<evidence type="ECO:0008006" key="3">
    <source>
        <dbReference type="Google" id="ProtNLM"/>
    </source>
</evidence>
<keyword evidence="2" id="KW-1185">Reference proteome</keyword>
<evidence type="ECO:0000313" key="1">
    <source>
        <dbReference type="EMBL" id="MEJ8813389.1"/>
    </source>
</evidence>
<gene>
    <name evidence="1" type="ORF">WKW77_20040</name>
</gene>
<name>A0ABU8VI97_9BURK</name>
<accession>A0ABU8VI97</accession>
<proteinExistence type="predicted"/>
<organism evidence="1 2">
    <name type="scientific">Variovorax ureilyticus</name>
    <dbReference type="NCBI Taxonomy" id="1836198"/>
    <lineage>
        <taxon>Bacteria</taxon>
        <taxon>Pseudomonadati</taxon>
        <taxon>Pseudomonadota</taxon>
        <taxon>Betaproteobacteria</taxon>
        <taxon>Burkholderiales</taxon>
        <taxon>Comamonadaceae</taxon>
        <taxon>Variovorax</taxon>
    </lineage>
</organism>
<sequence>MELRKRIAELEQRSGYGYRRAYRMLVGETSAEALKRLGLPPGADVILIRRVVVDVEGEHLGSKH</sequence>
<dbReference type="Proteomes" id="UP001365846">
    <property type="component" value="Unassembled WGS sequence"/>
</dbReference>
<reference evidence="1 2" key="1">
    <citation type="submission" date="2024-03" db="EMBL/GenBank/DDBJ databases">
        <title>Novel species of the genus Variovorax.</title>
        <authorList>
            <person name="Liu Q."/>
            <person name="Xin Y.-H."/>
        </authorList>
    </citation>
    <scope>NUCLEOTIDE SEQUENCE [LARGE SCALE GENOMIC DNA]</scope>
    <source>
        <strain evidence="1 2">KACC 18899</strain>
    </source>
</reference>
<dbReference type="EMBL" id="JBBKZU010000008">
    <property type="protein sequence ID" value="MEJ8813389.1"/>
    <property type="molecule type" value="Genomic_DNA"/>
</dbReference>
<protein>
    <recommendedName>
        <fullName evidence="3">Ferrous iron transport protein A</fullName>
    </recommendedName>
</protein>
<evidence type="ECO:0000313" key="2">
    <source>
        <dbReference type="Proteomes" id="UP001365846"/>
    </source>
</evidence>